<dbReference type="InterPro" id="IPR023009">
    <property type="entry name" value="Tyrosine_recombinase_XerC/XerD"/>
</dbReference>
<dbReference type="AlphaFoldDB" id="R1F8S4"/>
<dbReference type="OrthoDB" id="9801717at2"/>
<dbReference type="NCBIfam" id="NF001399">
    <property type="entry name" value="PRK00283.1"/>
    <property type="match status" value="1"/>
</dbReference>
<dbReference type="EMBL" id="AQGQ01000019">
    <property type="protein sequence ID" value="EOD56158.1"/>
    <property type="molecule type" value="Genomic_DNA"/>
</dbReference>
<dbReference type="GO" id="GO:0006313">
    <property type="term" value="P:DNA transposition"/>
    <property type="evidence" value="ECO:0007669"/>
    <property type="project" value="UniProtKB-UniRule"/>
</dbReference>
<dbReference type="InterPro" id="IPR010998">
    <property type="entry name" value="Integrase_recombinase_N"/>
</dbReference>
<dbReference type="GO" id="GO:0003677">
    <property type="term" value="F:DNA binding"/>
    <property type="evidence" value="ECO:0007669"/>
    <property type="project" value="UniProtKB-UniRule"/>
</dbReference>
<dbReference type="PANTHER" id="PTHR30349">
    <property type="entry name" value="PHAGE INTEGRASE-RELATED"/>
    <property type="match status" value="1"/>
</dbReference>
<dbReference type="PROSITE" id="PS51898">
    <property type="entry name" value="TYR_RECOMBINASE"/>
    <property type="match status" value="1"/>
</dbReference>
<evidence type="ECO:0000313" key="14">
    <source>
        <dbReference type="EMBL" id="EOD56158.1"/>
    </source>
</evidence>
<evidence type="ECO:0000256" key="3">
    <source>
        <dbReference type="ARBA" id="ARBA00015810"/>
    </source>
</evidence>
<keyword evidence="8 11" id="KW-0238">DNA-binding</keyword>
<feature type="active site" evidence="11">
    <location>
        <position position="156"/>
    </location>
</feature>
<dbReference type="Pfam" id="PF00589">
    <property type="entry name" value="Phage_integrase"/>
    <property type="match status" value="1"/>
</dbReference>
<evidence type="ECO:0000256" key="4">
    <source>
        <dbReference type="ARBA" id="ARBA00022490"/>
    </source>
</evidence>
<evidence type="ECO:0000256" key="8">
    <source>
        <dbReference type="ARBA" id="ARBA00023125"/>
    </source>
</evidence>
<dbReference type="Gene3D" id="1.10.150.130">
    <property type="match status" value="1"/>
</dbReference>
<feature type="active site" evidence="11">
    <location>
        <position position="254"/>
    </location>
</feature>
<dbReference type="CDD" id="cd00798">
    <property type="entry name" value="INT_XerDC_C"/>
    <property type="match status" value="1"/>
</dbReference>
<keyword evidence="7 11" id="KW-0229">DNA integration</keyword>
<dbReference type="RefSeq" id="WP_005894685.1">
    <property type="nucleotide sequence ID" value="NZ_AQGQ01000019.1"/>
</dbReference>
<keyword evidence="15" id="KW-1185">Reference proteome</keyword>
<dbReference type="HAMAP" id="MF_01807">
    <property type="entry name" value="Recomb_XerD"/>
    <property type="match status" value="1"/>
</dbReference>
<dbReference type="GO" id="GO:0005737">
    <property type="term" value="C:cytoplasm"/>
    <property type="evidence" value="ECO:0007669"/>
    <property type="project" value="UniProtKB-SubCell"/>
</dbReference>
<dbReference type="PROSITE" id="PS51900">
    <property type="entry name" value="CB"/>
    <property type="match status" value="1"/>
</dbReference>
<dbReference type="PATRIC" id="fig|1268236.3.peg.1049"/>
<evidence type="ECO:0000259" key="12">
    <source>
        <dbReference type="PROSITE" id="PS51898"/>
    </source>
</evidence>
<dbReference type="Gene3D" id="1.10.443.10">
    <property type="entry name" value="Intergrase catalytic core"/>
    <property type="match status" value="1"/>
</dbReference>
<keyword evidence="4 11" id="KW-0963">Cytoplasm</keyword>
<dbReference type="HAMAP" id="MF_01808">
    <property type="entry name" value="Recomb_XerC_XerD"/>
    <property type="match status" value="1"/>
</dbReference>
<dbReference type="GO" id="GO:0051301">
    <property type="term" value="P:cell division"/>
    <property type="evidence" value="ECO:0007669"/>
    <property type="project" value="UniProtKB-KW"/>
</dbReference>
<keyword evidence="6 11" id="KW-0159">Chromosome partition</keyword>
<comment type="subcellular location">
    <subcellularLocation>
        <location evidence="1 11">Cytoplasm</location>
    </subcellularLocation>
</comment>
<dbReference type="InterPro" id="IPR002104">
    <property type="entry name" value="Integrase_catalytic"/>
</dbReference>
<comment type="function">
    <text evidence="11">Site-specific tyrosine recombinase, which acts by catalyzing the cutting and rejoining of the recombining DNA molecules. The XerC-XerD complex is essential to convert dimers of the bacterial chromosome into monomers to permit their segregation at cell division. It also contributes to the segregational stability of plasmids.</text>
</comment>
<dbReference type="NCBIfam" id="TIGR02225">
    <property type="entry name" value="recomb_XerD"/>
    <property type="match status" value="1"/>
</dbReference>
<dbReference type="SUPFAM" id="SSF56349">
    <property type="entry name" value="DNA breaking-rejoining enzymes"/>
    <property type="match status" value="1"/>
</dbReference>
<organism evidence="14 15">
    <name type="scientific">Aeromonas molluscorum 848</name>
    <dbReference type="NCBI Taxonomy" id="1268236"/>
    <lineage>
        <taxon>Bacteria</taxon>
        <taxon>Pseudomonadati</taxon>
        <taxon>Pseudomonadota</taxon>
        <taxon>Gammaproteobacteria</taxon>
        <taxon>Aeromonadales</taxon>
        <taxon>Aeromonadaceae</taxon>
        <taxon>Aeromonas</taxon>
    </lineage>
</organism>
<evidence type="ECO:0000256" key="6">
    <source>
        <dbReference type="ARBA" id="ARBA00022829"/>
    </source>
</evidence>
<feature type="active site" description="O-(3'-phospho-DNA)-tyrosine intermediate" evidence="11">
    <location>
        <position position="286"/>
    </location>
</feature>
<dbReference type="InterPro" id="IPR044068">
    <property type="entry name" value="CB"/>
</dbReference>
<comment type="subunit">
    <text evidence="11">Forms a cyclic heterotetrameric complex composed of two molecules of XerC and two molecules of XerD.</text>
</comment>
<evidence type="ECO:0000256" key="11">
    <source>
        <dbReference type="HAMAP-Rule" id="MF_01807"/>
    </source>
</evidence>
<feature type="domain" description="Tyr recombinase" evidence="12">
    <location>
        <begin position="112"/>
        <end position="299"/>
    </location>
</feature>
<evidence type="ECO:0000256" key="9">
    <source>
        <dbReference type="ARBA" id="ARBA00023172"/>
    </source>
</evidence>
<dbReference type="InterPro" id="IPR013762">
    <property type="entry name" value="Integrase-like_cat_sf"/>
</dbReference>
<dbReference type="Proteomes" id="UP000013526">
    <property type="component" value="Unassembled WGS sequence"/>
</dbReference>
<dbReference type="GO" id="GO:0007059">
    <property type="term" value="P:chromosome segregation"/>
    <property type="evidence" value="ECO:0007669"/>
    <property type="project" value="UniProtKB-UniRule"/>
</dbReference>
<comment type="similarity">
    <text evidence="2 11">Belongs to the 'phage' integrase family. XerD subfamily.</text>
</comment>
<accession>R1F8S4</accession>
<evidence type="ECO:0000256" key="2">
    <source>
        <dbReference type="ARBA" id="ARBA00010450"/>
    </source>
</evidence>
<comment type="caution">
    <text evidence="14">The sequence shown here is derived from an EMBL/GenBank/DDBJ whole genome shotgun (WGS) entry which is preliminary data.</text>
</comment>
<evidence type="ECO:0000256" key="1">
    <source>
        <dbReference type="ARBA" id="ARBA00004496"/>
    </source>
</evidence>
<name>R1F8S4_9GAMM</name>
<evidence type="ECO:0000256" key="10">
    <source>
        <dbReference type="ARBA" id="ARBA00023306"/>
    </source>
</evidence>
<dbReference type="PANTHER" id="PTHR30349:SF90">
    <property type="entry name" value="TYROSINE RECOMBINASE XERD"/>
    <property type="match status" value="1"/>
</dbReference>
<dbReference type="GO" id="GO:0009037">
    <property type="term" value="F:tyrosine-based site-specific recombinase activity"/>
    <property type="evidence" value="ECO:0007669"/>
    <property type="project" value="UniProtKB-UniRule"/>
</dbReference>
<proteinExistence type="inferred from homology"/>
<dbReference type="InterPro" id="IPR011010">
    <property type="entry name" value="DNA_brk_join_enz"/>
</dbReference>
<reference evidence="14 15" key="1">
    <citation type="journal article" date="2013" name="Genome Announc.">
        <title>Draft Genome Sequence of Aeromonas molluscorum Strain 848TT, Isolated from Bivalve Molluscs.</title>
        <authorList>
            <person name="Spataro N."/>
            <person name="Farfan M."/>
            <person name="Albarral V."/>
            <person name="Sanglas A."/>
            <person name="Loren J.G."/>
            <person name="Fuste M.C."/>
            <person name="Bosch E."/>
        </authorList>
    </citation>
    <scope>NUCLEOTIDE SEQUENCE [LARGE SCALE GENOMIC DNA]</scope>
    <source>
        <strain evidence="14 15">848</strain>
    </source>
</reference>
<feature type="active site" evidence="11">
    <location>
        <position position="251"/>
    </location>
</feature>
<evidence type="ECO:0000256" key="7">
    <source>
        <dbReference type="ARBA" id="ARBA00022908"/>
    </source>
</evidence>
<dbReference type="SUPFAM" id="SSF47823">
    <property type="entry name" value="lambda integrase-like, N-terminal domain"/>
    <property type="match status" value="1"/>
</dbReference>
<sequence>MTKKTVKSAKSPHPLIEQFLDALWLERGLSDNTVASYRVDLSKFAHWLDAQGSALLLAGMAEIQHYLAWRVDQGFAPSSTARFLSALRRFYQYLNREKLRSDDPSVLLEGPKLPKKLPSDLSEGQVGTLLDEPDVEDPLELRDKAMLELLYATGLRVSELVGLTAEHLSLRQGLVRVVGKGNKERLVPMGEEAVHWLERYYRASRPLLLGGVSSDVVFPSKRAQMMTRQTFWHRIKLYALRAGIAGELSPHTLRHAFATHLLNHGADLRVVQMLLGHADLSTTQIYTHVANERLKALHGEHHPRA</sequence>
<dbReference type="InterPro" id="IPR011932">
    <property type="entry name" value="Recomb_XerD"/>
</dbReference>
<evidence type="ECO:0000313" key="15">
    <source>
        <dbReference type="Proteomes" id="UP000013526"/>
    </source>
</evidence>
<gene>
    <name evidence="11" type="primary">xerD</name>
    <name evidence="14" type="ORF">G113_05253</name>
</gene>
<feature type="active site" evidence="11">
    <location>
        <position position="277"/>
    </location>
</feature>
<dbReference type="InterPro" id="IPR050090">
    <property type="entry name" value="Tyrosine_recombinase_XerCD"/>
</dbReference>
<evidence type="ECO:0000256" key="5">
    <source>
        <dbReference type="ARBA" id="ARBA00022618"/>
    </source>
</evidence>
<dbReference type="Pfam" id="PF02899">
    <property type="entry name" value="Phage_int_SAM_1"/>
    <property type="match status" value="1"/>
</dbReference>
<protein>
    <recommendedName>
        <fullName evidence="3 11">Tyrosine recombinase XerD</fullName>
    </recommendedName>
</protein>
<keyword evidence="5 11" id="KW-0132">Cell division</keyword>
<feature type="active site" evidence="11">
    <location>
        <position position="180"/>
    </location>
</feature>
<evidence type="ECO:0000259" key="13">
    <source>
        <dbReference type="PROSITE" id="PS51900"/>
    </source>
</evidence>
<keyword evidence="10 11" id="KW-0131">Cell cycle</keyword>
<dbReference type="InterPro" id="IPR004107">
    <property type="entry name" value="Integrase_SAM-like_N"/>
</dbReference>
<keyword evidence="9 11" id="KW-0233">DNA recombination</keyword>
<feature type="domain" description="Core-binding (CB)" evidence="13">
    <location>
        <begin position="10"/>
        <end position="95"/>
    </location>
</feature>